<reference evidence="1 2" key="2">
    <citation type="submission" date="2018-11" db="EMBL/GenBank/DDBJ databases">
        <authorList>
            <consortium name="Pathogen Informatics"/>
        </authorList>
    </citation>
    <scope>NUCLEOTIDE SEQUENCE [LARGE SCALE GENOMIC DNA]</scope>
</reference>
<gene>
    <name evidence="1" type="ORF">NBR_LOCUS18947</name>
</gene>
<evidence type="ECO:0000313" key="3">
    <source>
        <dbReference type="WBParaSite" id="NBR_0001894401-mRNA-1"/>
    </source>
</evidence>
<evidence type="ECO:0000313" key="1">
    <source>
        <dbReference type="EMBL" id="VDL82675.1"/>
    </source>
</evidence>
<evidence type="ECO:0000313" key="2">
    <source>
        <dbReference type="Proteomes" id="UP000271162"/>
    </source>
</evidence>
<organism evidence="3">
    <name type="scientific">Nippostrongylus brasiliensis</name>
    <name type="common">Rat hookworm</name>
    <dbReference type="NCBI Taxonomy" id="27835"/>
    <lineage>
        <taxon>Eukaryota</taxon>
        <taxon>Metazoa</taxon>
        <taxon>Ecdysozoa</taxon>
        <taxon>Nematoda</taxon>
        <taxon>Chromadorea</taxon>
        <taxon>Rhabditida</taxon>
        <taxon>Rhabditina</taxon>
        <taxon>Rhabditomorpha</taxon>
        <taxon>Strongyloidea</taxon>
        <taxon>Heligmosomidae</taxon>
        <taxon>Nippostrongylus</taxon>
    </lineage>
</organism>
<dbReference type="Proteomes" id="UP000271162">
    <property type="component" value="Unassembled WGS sequence"/>
</dbReference>
<dbReference type="WBParaSite" id="NBR_0001894401-mRNA-1">
    <property type="protein sequence ID" value="NBR_0001894401-mRNA-1"/>
    <property type="gene ID" value="NBR_0001894401"/>
</dbReference>
<keyword evidence="2" id="KW-1185">Reference proteome</keyword>
<name>A0A0N4YNX3_NIPBR</name>
<reference evidence="3" key="1">
    <citation type="submission" date="2017-02" db="UniProtKB">
        <authorList>
            <consortium name="WormBaseParasite"/>
        </authorList>
    </citation>
    <scope>IDENTIFICATION</scope>
</reference>
<dbReference type="EMBL" id="UYSL01023782">
    <property type="protein sequence ID" value="VDL82675.1"/>
    <property type="molecule type" value="Genomic_DNA"/>
</dbReference>
<proteinExistence type="predicted"/>
<dbReference type="AlphaFoldDB" id="A0A0N4YNX3"/>
<accession>A0A0N4YNX3</accession>
<sequence>MFRVQFSQSSAQLLSEYGISPTTGQLRMHSAAAAGLAAGGGLGLLHEFSPGADGRDAEDAALHDVGTAL</sequence>
<protein>
    <submittedName>
        <fullName evidence="3">TetR family transcriptional regulator</fullName>
    </submittedName>
</protein>